<dbReference type="AlphaFoldDB" id="A0A1M7QPI0"/>
<sequence>MISLNKIVFSWFCSNKNTLNNYNKFFKNNWSRRIYIDLVKREFGVPILGGRYSGQF</sequence>
<evidence type="ECO:0000313" key="1">
    <source>
        <dbReference type="EMBL" id="SHN33424.1"/>
    </source>
</evidence>
<keyword evidence="2" id="KW-1185">Reference proteome</keyword>
<accession>A0A1M7QPI0</accession>
<organism evidence="1 2">
    <name type="scientific">Cyclobacterium lianum</name>
    <dbReference type="NCBI Taxonomy" id="388280"/>
    <lineage>
        <taxon>Bacteria</taxon>
        <taxon>Pseudomonadati</taxon>
        <taxon>Bacteroidota</taxon>
        <taxon>Cytophagia</taxon>
        <taxon>Cytophagales</taxon>
        <taxon>Cyclobacteriaceae</taxon>
        <taxon>Cyclobacterium</taxon>
    </lineage>
</organism>
<protein>
    <submittedName>
        <fullName evidence="1">Uncharacterized protein</fullName>
    </submittedName>
</protein>
<gene>
    <name evidence="1" type="ORF">SAMN04488057_12161</name>
</gene>
<reference evidence="1 2" key="1">
    <citation type="submission" date="2016-11" db="EMBL/GenBank/DDBJ databases">
        <authorList>
            <person name="Jaros S."/>
            <person name="Januszkiewicz K."/>
            <person name="Wedrychowicz H."/>
        </authorList>
    </citation>
    <scope>NUCLEOTIDE SEQUENCE [LARGE SCALE GENOMIC DNA]</scope>
    <source>
        <strain evidence="1 2">CGMCC 1.6102</strain>
    </source>
</reference>
<dbReference type="EMBL" id="FRCY01000021">
    <property type="protein sequence ID" value="SHN33424.1"/>
    <property type="molecule type" value="Genomic_DNA"/>
</dbReference>
<evidence type="ECO:0000313" key="2">
    <source>
        <dbReference type="Proteomes" id="UP000184513"/>
    </source>
</evidence>
<proteinExistence type="predicted"/>
<dbReference type="Proteomes" id="UP000184513">
    <property type="component" value="Unassembled WGS sequence"/>
</dbReference>
<name>A0A1M7QPI0_9BACT</name>